<dbReference type="InterPro" id="IPR002885">
    <property type="entry name" value="PPR_rpt"/>
</dbReference>
<sequence>MCLKVCVRKRMLQLPLVRSLGFVVHSSNVSLATRVLGRECSLFRQSSPAQLSRNITIWPQWPYDESADRLPVQGDDRGLYRWPSKGPDTPQALPMSESDVNIARQKIHAEAWHAMTVRDWGAWERSFWKLRERAIPYDEATYCLLIHGHVLSHRHTMEAAYSVLEEMRHAGFHPTLVRMNQRLLDTAYELRALKLRPLPALWQNMVRVAWHSSIRFQKKRQVRLRDELQALPPNEALALDPSHVRRWIQRHDHVEAPALEGGVARFLPPDEEQSLLPVHRGSNKNQLLLESRRPSVGRKSRRKRAARR</sequence>
<protein>
    <submittedName>
        <fullName evidence="3">Uncharacterized protein</fullName>
    </submittedName>
</protein>
<evidence type="ECO:0000256" key="2">
    <source>
        <dbReference type="SAM" id="MobiDB-lite"/>
    </source>
</evidence>
<dbReference type="EMBL" id="HBFQ01059921">
    <property type="protein sequence ID" value="CAD8868022.1"/>
    <property type="molecule type" value="Transcribed_RNA"/>
</dbReference>
<reference evidence="3" key="1">
    <citation type="submission" date="2021-01" db="EMBL/GenBank/DDBJ databases">
        <authorList>
            <person name="Corre E."/>
            <person name="Pelletier E."/>
            <person name="Niang G."/>
            <person name="Scheremetjew M."/>
            <person name="Finn R."/>
            <person name="Kale V."/>
            <person name="Holt S."/>
            <person name="Cochrane G."/>
            <person name="Meng A."/>
            <person name="Brown T."/>
            <person name="Cohen L."/>
        </authorList>
    </citation>
    <scope>NUCLEOTIDE SEQUENCE</scope>
</reference>
<gene>
    <name evidence="3" type="ORF">NSCI0253_LOCUS42378</name>
</gene>
<dbReference type="InterPro" id="IPR011990">
    <property type="entry name" value="TPR-like_helical_dom_sf"/>
</dbReference>
<dbReference type="AlphaFoldDB" id="A0A7S1AX78"/>
<evidence type="ECO:0000256" key="1">
    <source>
        <dbReference type="PROSITE-ProRule" id="PRU00708"/>
    </source>
</evidence>
<proteinExistence type="predicted"/>
<feature type="compositionally biased region" description="Basic residues" evidence="2">
    <location>
        <begin position="295"/>
        <end position="308"/>
    </location>
</feature>
<name>A0A7S1AX78_NOCSC</name>
<evidence type="ECO:0000313" key="3">
    <source>
        <dbReference type="EMBL" id="CAD8868022.1"/>
    </source>
</evidence>
<organism evidence="3">
    <name type="scientific">Noctiluca scintillans</name>
    <name type="common">Sea sparkle</name>
    <name type="synonym">Red tide dinoflagellate</name>
    <dbReference type="NCBI Taxonomy" id="2966"/>
    <lineage>
        <taxon>Eukaryota</taxon>
        <taxon>Sar</taxon>
        <taxon>Alveolata</taxon>
        <taxon>Dinophyceae</taxon>
        <taxon>Noctilucales</taxon>
        <taxon>Noctilucaceae</taxon>
        <taxon>Noctiluca</taxon>
    </lineage>
</organism>
<feature type="repeat" description="PPR" evidence="1">
    <location>
        <begin position="138"/>
        <end position="174"/>
    </location>
</feature>
<feature type="region of interest" description="Disordered" evidence="2">
    <location>
        <begin position="274"/>
        <end position="308"/>
    </location>
</feature>
<dbReference type="PROSITE" id="PS51375">
    <property type="entry name" value="PPR"/>
    <property type="match status" value="1"/>
</dbReference>
<dbReference type="Gene3D" id="1.25.40.10">
    <property type="entry name" value="Tetratricopeptide repeat domain"/>
    <property type="match status" value="1"/>
</dbReference>
<accession>A0A7S1AX78</accession>